<keyword evidence="6 9" id="KW-0648">Protein biosynthesis</keyword>
<gene>
    <name evidence="10" type="primary">trpS</name>
    <name evidence="10" type="ORF">HCN51_56795</name>
</gene>
<dbReference type="InterPro" id="IPR002306">
    <property type="entry name" value="Trp-tRNA-ligase"/>
</dbReference>
<evidence type="ECO:0000256" key="8">
    <source>
        <dbReference type="NCBIfam" id="TIGR00233"/>
    </source>
</evidence>
<keyword evidence="11" id="KW-1185">Reference proteome</keyword>
<evidence type="ECO:0000256" key="6">
    <source>
        <dbReference type="ARBA" id="ARBA00022917"/>
    </source>
</evidence>
<dbReference type="GO" id="GO:0004830">
    <property type="term" value="F:tryptophan-tRNA ligase activity"/>
    <property type="evidence" value="ECO:0007669"/>
    <property type="project" value="UniProtKB-EC"/>
</dbReference>
<dbReference type="CDD" id="cd00806">
    <property type="entry name" value="TrpRS_core"/>
    <property type="match status" value="1"/>
</dbReference>
<dbReference type="Gene3D" id="3.40.50.620">
    <property type="entry name" value="HUPs"/>
    <property type="match status" value="1"/>
</dbReference>
<dbReference type="EC" id="6.1.1.2" evidence="2 8"/>
<dbReference type="Gene3D" id="1.10.240.10">
    <property type="entry name" value="Tyrosyl-Transfer RNA Synthetase"/>
    <property type="match status" value="1"/>
</dbReference>
<evidence type="ECO:0000256" key="3">
    <source>
        <dbReference type="ARBA" id="ARBA00022598"/>
    </source>
</evidence>
<evidence type="ECO:0000256" key="7">
    <source>
        <dbReference type="ARBA" id="ARBA00023146"/>
    </source>
</evidence>
<keyword evidence="5 9" id="KW-0067">ATP-binding</keyword>
<dbReference type="PANTHER" id="PTHR43766">
    <property type="entry name" value="TRYPTOPHAN--TRNA LIGASE, MITOCHONDRIAL"/>
    <property type="match status" value="1"/>
</dbReference>
<reference evidence="10 11" key="1">
    <citation type="submission" date="2020-03" db="EMBL/GenBank/DDBJ databases">
        <title>WGS of actinomycetes isolated from Thailand.</title>
        <authorList>
            <person name="Thawai C."/>
        </authorList>
    </citation>
    <scope>NUCLEOTIDE SEQUENCE [LARGE SCALE GENOMIC DNA]</scope>
    <source>
        <strain evidence="10 11">FMUSA5-5</strain>
    </source>
</reference>
<evidence type="ECO:0000313" key="11">
    <source>
        <dbReference type="Proteomes" id="UP000696294"/>
    </source>
</evidence>
<dbReference type="EMBL" id="JAATEP010000108">
    <property type="protein sequence ID" value="NJP98784.1"/>
    <property type="molecule type" value="Genomic_DNA"/>
</dbReference>
<organism evidence="10 11">
    <name type="scientific">Nonomuraea composti</name>
    <dbReference type="NCBI Taxonomy" id="2720023"/>
    <lineage>
        <taxon>Bacteria</taxon>
        <taxon>Bacillati</taxon>
        <taxon>Actinomycetota</taxon>
        <taxon>Actinomycetes</taxon>
        <taxon>Streptosporangiales</taxon>
        <taxon>Streptosporangiaceae</taxon>
        <taxon>Nonomuraea</taxon>
    </lineage>
</organism>
<keyword evidence="3 9" id="KW-0436">Ligase</keyword>
<dbReference type="PRINTS" id="PR01039">
    <property type="entry name" value="TRNASYNTHTRP"/>
</dbReference>
<comment type="caution">
    <text evidence="10">The sequence shown here is derived from an EMBL/GenBank/DDBJ whole genome shotgun (WGS) entry which is preliminary data.</text>
</comment>
<accession>A0ABX1BM19</accession>
<evidence type="ECO:0000313" key="10">
    <source>
        <dbReference type="EMBL" id="NJP98784.1"/>
    </source>
</evidence>
<keyword evidence="4 9" id="KW-0547">Nucleotide-binding</keyword>
<evidence type="ECO:0000256" key="4">
    <source>
        <dbReference type="ARBA" id="ARBA00022741"/>
    </source>
</evidence>
<dbReference type="InterPro" id="IPR001412">
    <property type="entry name" value="aa-tRNA-synth_I_CS"/>
</dbReference>
<evidence type="ECO:0000256" key="2">
    <source>
        <dbReference type="ARBA" id="ARBA00013161"/>
    </source>
</evidence>
<dbReference type="PROSITE" id="PS00178">
    <property type="entry name" value="AA_TRNA_LIGASE_I"/>
    <property type="match status" value="1"/>
</dbReference>
<name>A0ABX1BM19_9ACTN</name>
<keyword evidence="7 9" id="KW-0030">Aminoacyl-tRNA synthetase</keyword>
<dbReference type="InterPro" id="IPR050203">
    <property type="entry name" value="Trp-tRNA_synthetase"/>
</dbReference>
<dbReference type="Pfam" id="PF00579">
    <property type="entry name" value="tRNA-synt_1b"/>
    <property type="match status" value="1"/>
</dbReference>
<dbReference type="SUPFAM" id="SSF52374">
    <property type="entry name" value="Nucleotidylyl transferase"/>
    <property type="match status" value="1"/>
</dbReference>
<proteinExistence type="inferred from homology"/>
<evidence type="ECO:0000256" key="1">
    <source>
        <dbReference type="ARBA" id="ARBA00005594"/>
    </source>
</evidence>
<dbReference type="InterPro" id="IPR014729">
    <property type="entry name" value="Rossmann-like_a/b/a_fold"/>
</dbReference>
<dbReference type="NCBIfam" id="TIGR00233">
    <property type="entry name" value="trpS"/>
    <property type="match status" value="1"/>
</dbReference>
<dbReference type="PANTHER" id="PTHR43766:SF1">
    <property type="entry name" value="TRYPTOPHAN--TRNA LIGASE, MITOCHONDRIAL"/>
    <property type="match status" value="1"/>
</dbReference>
<evidence type="ECO:0000256" key="9">
    <source>
        <dbReference type="RuleBase" id="RU363036"/>
    </source>
</evidence>
<dbReference type="Proteomes" id="UP000696294">
    <property type="component" value="Unassembled WGS sequence"/>
</dbReference>
<dbReference type="InterPro" id="IPR002305">
    <property type="entry name" value="aa-tRNA-synth_Ic"/>
</dbReference>
<evidence type="ECO:0000256" key="5">
    <source>
        <dbReference type="ARBA" id="ARBA00022840"/>
    </source>
</evidence>
<sequence>MYGPSQRRPQKRWVLSRDGMIPKERDLMNDVVLTGDRPTGPLHLGHYFGSLANRVRLQDLHPMYVLIADYQVITDRDLPGEIRRHTMELLLDYLAIGIDPAKVTIFQHSAIPELNQLLLPFLSLVSVAELGRNPTVKDEIAHSSQAAVSGLMFTYPVHQAADILFCKGTLVPVGKDQLPHLEVARLVARRFNDRYGEVFPLPKAMMGAQPMLKGLDGGKMSKSRGNAIALSATEDKTALLIRKARTDAERLITFEEERRPEVANLLTLAGLCLGRPPAELAEEIGDGGAATLKRVATEAVNEFLRPIRRRRAELTEGDARRILAEGNERARERAVRTLEEVRAAMGF</sequence>
<comment type="similarity">
    <text evidence="1 9">Belongs to the class-I aminoacyl-tRNA synthetase family.</text>
</comment>
<protein>
    <recommendedName>
        <fullName evidence="2 8">Tryptophan--tRNA ligase</fullName>
        <ecNumber evidence="2 8">6.1.1.2</ecNumber>
    </recommendedName>
</protein>